<gene>
    <name evidence="7" type="primary">VTC4_3</name>
    <name evidence="7" type="ORF">CU098_001831</name>
</gene>
<dbReference type="InterPro" id="IPR042267">
    <property type="entry name" value="VTC_sf"/>
</dbReference>
<evidence type="ECO:0000256" key="2">
    <source>
        <dbReference type="ARBA" id="ARBA00022554"/>
    </source>
</evidence>
<evidence type="ECO:0000313" key="7">
    <source>
        <dbReference type="EMBL" id="RCH84784.1"/>
    </source>
</evidence>
<evidence type="ECO:0000259" key="6">
    <source>
        <dbReference type="PROSITE" id="PS51382"/>
    </source>
</evidence>
<evidence type="ECO:0000256" key="4">
    <source>
        <dbReference type="ARBA" id="ARBA00022989"/>
    </source>
</evidence>
<feature type="domain" description="SPX" evidence="6">
    <location>
        <begin position="1"/>
        <end position="140"/>
    </location>
</feature>
<dbReference type="Gene3D" id="3.20.100.30">
    <property type="entry name" value="VTC, catalytic tunnel domain"/>
    <property type="match status" value="1"/>
</dbReference>
<evidence type="ECO:0000256" key="1">
    <source>
        <dbReference type="ARBA" id="ARBA00004128"/>
    </source>
</evidence>
<evidence type="ECO:0000256" key="3">
    <source>
        <dbReference type="ARBA" id="ARBA00022692"/>
    </source>
</evidence>
<dbReference type="InterPro" id="IPR018966">
    <property type="entry name" value="VTC_domain"/>
</dbReference>
<comment type="subcellular location">
    <subcellularLocation>
        <location evidence="1">Vacuole membrane</location>
        <topology evidence="1">Multi-pass membrane protein</topology>
    </subcellularLocation>
</comment>
<dbReference type="PANTHER" id="PTHR46140">
    <property type="entry name" value="VACUOLAR TRANSPORTER CHAPERONE 1-RELATED"/>
    <property type="match status" value="1"/>
</dbReference>
<sequence>MKFSVELNSRIRESWREFYIQYSKLNIFLKDKLEIQWTDKHEYTFINNVEMELKKVYTFVRRELDGLAHRIDQCNALFEKQRNRFSVPSSFDYIADTLVDIIIDVDQLAKFHELNLAGFRRIIEKHDARTPHNLHAFFYENMLRIYPLDKQRFDVLIVQISKMYDLCRHQNTPRYLNRSSIYVKDAGETAFENTTDTYWIHPDHVTEVKAILMLQLPVHVFNQNKPYDISDSAVSSIYYDNDTLDVYRAQVNKIKGVESVRMRWYGKGVDTNKAIYVERKSYYYEPLGSKSIKGRFKLNESQVNDFIDSKYTSSHLRQELKESDEKNSSEVEDMCLIAEGVQESILNRKLKPVCRVFCNRTAFQSPGDQKLRISVDSDVTFIREDHMDGVMRRRRNKRGTNWRRSDIDIDYPFRNVSENDIVRFPYAVLKTKIQTHLGQETPEWLTLLLNSHLVHKVPNFSTYVHGVSCLLEDLISESPEWLPELVGDIRKPPNPNIGLFQPKNSKDLFNGCPMRSLTPVQEVPKAGKSESTEKPQKEETLAVLNFDFDNTRIEAALGEPVLDTDEFEKTNDIQIAISIDNSPPTKEEVVIVKESSKDSRGFASQLFTKFRSRFIRNREKDPKEPADASTLELGLNQSSSKVSKKPDAKAFFSNERTFMSWLQFCAILFTISLNLLNNGDGITRIVGALFIVVSSFVSM</sequence>
<dbReference type="InterPro" id="IPR051572">
    <property type="entry name" value="VTC_Complex_Subunit"/>
</dbReference>
<accession>A0A367J493</accession>
<keyword evidence="2" id="KW-0926">Vacuole</keyword>
<dbReference type="EMBL" id="PJQM01004346">
    <property type="protein sequence ID" value="RCH84784.1"/>
    <property type="molecule type" value="Genomic_DNA"/>
</dbReference>
<name>A0A367J493_RHIST</name>
<dbReference type="AlphaFoldDB" id="A0A367J493"/>
<reference evidence="7 8" key="1">
    <citation type="journal article" date="2018" name="G3 (Bethesda)">
        <title>Phylogenetic and Phylogenomic Definition of Rhizopus Species.</title>
        <authorList>
            <person name="Gryganskyi A.P."/>
            <person name="Golan J."/>
            <person name="Dolatabadi S."/>
            <person name="Mondo S."/>
            <person name="Robb S."/>
            <person name="Idnurm A."/>
            <person name="Muszewska A."/>
            <person name="Steczkiewicz K."/>
            <person name="Masonjones S."/>
            <person name="Liao H.L."/>
            <person name="Gajdeczka M.T."/>
            <person name="Anike F."/>
            <person name="Vuek A."/>
            <person name="Anishchenko I.M."/>
            <person name="Voigt K."/>
            <person name="de Hoog G.S."/>
            <person name="Smith M.E."/>
            <person name="Heitman J."/>
            <person name="Vilgalys R."/>
            <person name="Stajich J.E."/>
        </authorList>
    </citation>
    <scope>NUCLEOTIDE SEQUENCE [LARGE SCALE GENOMIC DNA]</scope>
    <source>
        <strain evidence="7 8">LSU 92-RS-03</strain>
    </source>
</reference>
<dbReference type="GO" id="GO:0006799">
    <property type="term" value="P:polyphosphate biosynthetic process"/>
    <property type="evidence" value="ECO:0007669"/>
    <property type="project" value="UniProtKB-ARBA"/>
</dbReference>
<dbReference type="Pfam" id="PF02656">
    <property type="entry name" value="DUF202"/>
    <property type="match status" value="1"/>
</dbReference>
<organism evidence="7 8">
    <name type="scientific">Rhizopus stolonifer</name>
    <name type="common">Rhizopus nigricans</name>
    <dbReference type="NCBI Taxonomy" id="4846"/>
    <lineage>
        <taxon>Eukaryota</taxon>
        <taxon>Fungi</taxon>
        <taxon>Fungi incertae sedis</taxon>
        <taxon>Mucoromycota</taxon>
        <taxon>Mucoromycotina</taxon>
        <taxon>Mucoromycetes</taxon>
        <taxon>Mucorales</taxon>
        <taxon>Mucorineae</taxon>
        <taxon>Rhizopodaceae</taxon>
        <taxon>Rhizopus</taxon>
    </lineage>
</organism>
<protein>
    <submittedName>
        <fullName evidence="7">Vacuolar transporter chaperone</fullName>
    </submittedName>
</protein>
<dbReference type="InterPro" id="IPR003807">
    <property type="entry name" value="DUF202"/>
</dbReference>
<proteinExistence type="predicted"/>
<dbReference type="Pfam" id="PF09359">
    <property type="entry name" value="VTC"/>
    <property type="match status" value="1"/>
</dbReference>
<dbReference type="PROSITE" id="PS51382">
    <property type="entry name" value="SPX"/>
    <property type="match status" value="1"/>
</dbReference>
<keyword evidence="5" id="KW-0472">Membrane</keyword>
<keyword evidence="3" id="KW-0812">Transmembrane</keyword>
<keyword evidence="8" id="KW-1185">Reference proteome</keyword>
<dbReference type="Proteomes" id="UP000253551">
    <property type="component" value="Unassembled WGS sequence"/>
</dbReference>
<dbReference type="InterPro" id="IPR004331">
    <property type="entry name" value="SPX_dom"/>
</dbReference>
<comment type="caution">
    <text evidence="7">The sequence shown here is derived from an EMBL/GenBank/DDBJ whole genome shotgun (WGS) entry which is preliminary data.</text>
</comment>
<dbReference type="GO" id="GO:0005774">
    <property type="term" value="C:vacuolar membrane"/>
    <property type="evidence" value="ECO:0007669"/>
    <property type="project" value="UniProtKB-SubCell"/>
</dbReference>
<dbReference type="OrthoDB" id="6493944at2759"/>
<keyword evidence="4" id="KW-1133">Transmembrane helix</keyword>
<dbReference type="STRING" id="4846.A0A367J493"/>
<evidence type="ECO:0000313" key="8">
    <source>
        <dbReference type="Proteomes" id="UP000253551"/>
    </source>
</evidence>
<dbReference type="PANTHER" id="PTHR46140:SF1">
    <property type="entry name" value="VACUOLAR TRANSPORTER CHAPERONE COMPLEX SUBUNIT 4-RELATED"/>
    <property type="match status" value="1"/>
</dbReference>
<evidence type="ECO:0000256" key="5">
    <source>
        <dbReference type="ARBA" id="ARBA00023136"/>
    </source>
</evidence>